<comment type="caution">
    <text evidence="10">The sequence shown here is derived from an EMBL/GenBank/DDBJ whole genome shotgun (WGS) entry which is preliminary data.</text>
</comment>
<feature type="compositionally biased region" description="Polar residues" evidence="8">
    <location>
        <begin position="1"/>
        <end position="13"/>
    </location>
</feature>
<comment type="function">
    <text evidence="7">Component of the SMC5-SMC6 complex, that promotes sister chromatid alignment after DNA damage and facilitates double-stranded DNA breaks (DSBs) repair via homologous recombination between sister chromatids.</text>
</comment>
<dbReference type="GO" id="GO:0006310">
    <property type="term" value="P:DNA recombination"/>
    <property type="evidence" value="ECO:0007669"/>
    <property type="project" value="UniProtKB-UniRule"/>
</dbReference>
<evidence type="ECO:0000313" key="11">
    <source>
        <dbReference type="Proteomes" id="UP001566132"/>
    </source>
</evidence>
<sequence>MEVDNQENNNSTHRSSRERKNAYRGLLNKAEEINEINQVNLNTASAVGDILREANALNIEVKFEERIENTDETLLDSMVVSSASGILRKCVAAVDVHSITYDPTEFAQNLVSFINEDFTDPENINLALLLHEARQVIPQVPSYHFVYGAYDLNKLPQPKQKKERVKRVKEKLEKKEPEKVVTLNKEEEGIDEIVKFLYEVLEEAYKNNNQRPINYYDYVIDSSSYANTIENIFYFSFLIRDGKASLDIGSKNIPVIKPMKKRDLNDSRSQGVQNGQCISSITMDIWQQFTKEGLLQQRKRVVA</sequence>
<name>A0ABD1EBI9_HYPHA</name>
<evidence type="ECO:0000256" key="3">
    <source>
        <dbReference type="ARBA" id="ARBA00022763"/>
    </source>
</evidence>
<comment type="similarity">
    <text evidence="2 7">Belongs to the NSE4 family.</text>
</comment>
<keyword evidence="11" id="KW-1185">Reference proteome</keyword>
<evidence type="ECO:0000313" key="10">
    <source>
        <dbReference type="EMBL" id="KAL1492027.1"/>
    </source>
</evidence>
<evidence type="ECO:0000256" key="6">
    <source>
        <dbReference type="ARBA" id="ARBA00023242"/>
    </source>
</evidence>
<gene>
    <name evidence="10" type="ORF">ABEB36_012531</name>
</gene>
<feature type="region of interest" description="Disordered" evidence="8">
    <location>
        <begin position="1"/>
        <end position="21"/>
    </location>
</feature>
<dbReference type="PANTHER" id="PTHR16140:SF0">
    <property type="entry name" value="NON-STRUCTURAL MAINTENANCE OF CHROMOSOMES ELEMENT 4"/>
    <property type="match status" value="1"/>
</dbReference>
<dbReference type="AlphaFoldDB" id="A0ABD1EBI9"/>
<dbReference type="Pfam" id="PF08743">
    <property type="entry name" value="Nse4_C"/>
    <property type="match status" value="1"/>
</dbReference>
<keyword evidence="6 7" id="KW-0539">Nucleus</keyword>
<dbReference type="Proteomes" id="UP001566132">
    <property type="component" value="Unassembled WGS sequence"/>
</dbReference>
<organism evidence="10 11">
    <name type="scientific">Hypothenemus hampei</name>
    <name type="common">Coffee berry borer</name>
    <dbReference type="NCBI Taxonomy" id="57062"/>
    <lineage>
        <taxon>Eukaryota</taxon>
        <taxon>Metazoa</taxon>
        <taxon>Ecdysozoa</taxon>
        <taxon>Arthropoda</taxon>
        <taxon>Hexapoda</taxon>
        <taxon>Insecta</taxon>
        <taxon>Pterygota</taxon>
        <taxon>Neoptera</taxon>
        <taxon>Endopterygota</taxon>
        <taxon>Coleoptera</taxon>
        <taxon>Polyphaga</taxon>
        <taxon>Cucujiformia</taxon>
        <taxon>Curculionidae</taxon>
        <taxon>Scolytinae</taxon>
        <taxon>Hypothenemus</taxon>
    </lineage>
</organism>
<dbReference type="InterPro" id="IPR014854">
    <property type="entry name" value="Nse4_C"/>
</dbReference>
<evidence type="ECO:0000256" key="7">
    <source>
        <dbReference type="RuleBase" id="RU365071"/>
    </source>
</evidence>
<dbReference type="PANTHER" id="PTHR16140">
    <property type="entry name" value="NON-STRUCTURAL MAINTENANCE OF CHROMOSOMES ELEMENT 4"/>
    <property type="match status" value="1"/>
</dbReference>
<dbReference type="GO" id="GO:0030915">
    <property type="term" value="C:Smc5-Smc6 complex"/>
    <property type="evidence" value="ECO:0007669"/>
    <property type="project" value="UniProtKB-UniRule"/>
</dbReference>
<keyword evidence="3 7" id="KW-0227">DNA damage</keyword>
<comment type="subunit">
    <text evidence="7">Component of the SMC5-SMC6 complex.</text>
</comment>
<evidence type="ECO:0000256" key="8">
    <source>
        <dbReference type="SAM" id="MobiDB-lite"/>
    </source>
</evidence>
<protein>
    <recommendedName>
        <fullName evidence="7">Non-structural maintenance of chromosomes element 4</fullName>
    </recommendedName>
</protein>
<feature type="domain" description="Non-structural maintenance of chromosome element 4 C-terminal" evidence="9">
    <location>
        <begin position="212"/>
        <end position="291"/>
    </location>
</feature>
<dbReference type="GO" id="GO:0006281">
    <property type="term" value="P:DNA repair"/>
    <property type="evidence" value="ECO:0007669"/>
    <property type="project" value="UniProtKB-UniRule"/>
</dbReference>
<accession>A0ABD1EBI9</accession>
<evidence type="ECO:0000256" key="2">
    <source>
        <dbReference type="ARBA" id="ARBA00008997"/>
    </source>
</evidence>
<evidence type="ECO:0000256" key="5">
    <source>
        <dbReference type="ARBA" id="ARBA00023204"/>
    </source>
</evidence>
<dbReference type="GO" id="GO:0005634">
    <property type="term" value="C:nucleus"/>
    <property type="evidence" value="ECO:0007669"/>
    <property type="project" value="UniProtKB-SubCell"/>
</dbReference>
<reference evidence="10 11" key="1">
    <citation type="submission" date="2024-05" db="EMBL/GenBank/DDBJ databases">
        <title>Genetic variation in Jamaican populations of the coffee berry borer (Hypothenemus hampei).</title>
        <authorList>
            <person name="Errbii M."/>
            <person name="Myrie A."/>
        </authorList>
    </citation>
    <scope>NUCLEOTIDE SEQUENCE [LARGE SCALE GENOMIC DNA]</scope>
    <source>
        <strain evidence="10">JA-Hopewell-2020-01-JO</strain>
        <tissue evidence="10">Whole body</tissue>
    </source>
</reference>
<proteinExistence type="inferred from homology"/>
<evidence type="ECO:0000259" key="9">
    <source>
        <dbReference type="Pfam" id="PF08743"/>
    </source>
</evidence>
<evidence type="ECO:0000256" key="1">
    <source>
        <dbReference type="ARBA" id="ARBA00004123"/>
    </source>
</evidence>
<dbReference type="InterPro" id="IPR027786">
    <property type="entry name" value="Nse4/EID"/>
</dbReference>
<keyword evidence="5 7" id="KW-0234">DNA repair</keyword>
<comment type="subcellular location">
    <subcellularLocation>
        <location evidence="1 7">Nucleus</location>
    </subcellularLocation>
</comment>
<dbReference type="EMBL" id="JBDJPC010000009">
    <property type="protein sequence ID" value="KAL1492027.1"/>
    <property type="molecule type" value="Genomic_DNA"/>
</dbReference>
<keyword evidence="4 7" id="KW-0233">DNA recombination</keyword>
<evidence type="ECO:0000256" key="4">
    <source>
        <dbReference type="ARBA" id="ARBA00023172"/>
    </source>
</evidence>